<dbReference type="EMBL" id="CP031227">
    <property type="protein sequence ID" value="AXH60464.1"/>
    <property type="molecule type" value="Genomic_DNA"/>
</dbReference>
<evidence type="ECO:0000313" key="2">
    <source>
        <dbReference type="Proteomes" id="UP000006426"/>
    </source>
</evidence>
<dbReference type="Proteomes" id="UP000006426">
    <property type="component" value="Plasmid ppla107-1"/>
</dbReference>
<accession>A0AAD0PXA4</accession>
<organism evidence="1 2">
    <name type="scientific">Pseudomonas amygdali pv. lachrymans str. M301315</name>
    <dbReference type="NCBI Taxonomy" id="629260"/>
    <lineage>
        <taxon>Bacteria</taxon>
        <taxon>Pseudomonadati</taxon>
        <taxon>Pseudomonadota</taxon>
        <taxon>Gammaproteobacteria</taxon>
        <taxon>Pseudomonadales</taxon>
        <taxon>Pseudomonadaceae</taxon>
        <taxon>Pseudomonas</taxon>
        <taxon>Pseudomonas amygdali</taxon>
    </lineage>
</organism>
<name>A0AAD0PXA4_PSEAV</name>
<dbReference type="AlphaFoldDB" id="A0AAD0PXA4"/>
<dbReference type="RefSeq" id="WP_054068184.1">
    <property type="nucleotide sequence ID" value="NZ_CP031227.1"/>
</dbReference>
<sequence>MNEELNAAQKYKLDKQYNNSLKKFDLATYEAIAVSQSIGVQMAAPNVGHSTYVFARLCNHAVAMISAVPRSRWVRADFEQWDFGVAAGHSRAIFEGYLLFIYIIEAPECPEEWSARVNVMYLNDCTRRIKMLTNIGADEDVDGMKDHAEELRGRLNSNPWFQALTAPVKKRCLSGENLTIPTRDELLLRAGWEKEAFYAYWDLLSQYAHVLPVSFIRMVPGGRGTGLENDTDKGYLSTMLDLCADALGRR</sequence>
<protein>
    <submittedName>
        <fullName evidence="1">Uncharacterized protein</fullName>
    </submittedName>
</protein>
<keyword evidence="1" id="KW-0614">Plasmid</keyword>
<proteinExistence type="predicted"/>
<reference evidence="1 2" key="1">
    <citation type="journal article" date="2011" name="PLoS Pathog.">
        <title>Dynamic evolution of pathogenicity revealed by sequencing and comparative genomics of 19 Pseudomonas syringae isolates.</title>
        <authorList>
            <person name="Baltrus D.A."/>
            <person name="Nishimura M.T."/>
            <person name="Romanchuk A."/>
            <person name="Chang J.H."/>
            <person name="Mukhtar M.S."/>
            <person name="Cherkis K."/>
            <person name="Roach J."/>
            <person name="Grant S.R."/>
            <person name="Jones C.D."/>
            <person name="Dangl J.L."/>
        </authorList>
    </citation>
    <scope>NUCLEOTIDE SEQUENCE [LARGE SCALE GENOMIC DNA]</scope>
    <source>
        <strain evidence="1 2">M301315</strain>
    </source>
</reference>
<evidence type="ECO:0000313" key="1">
    <source>
        <dbReference type="EMBL" id="AXH60464.1"/>
    </source>
</evidence>
<geneLocation type="plasmid" evidence="2">
    <name>ppla107-1</name>
</geneLocation>
<gene>
    <name evidence="1" type="ORF">PLA107_035335</name>
</gene>